<evidence type="ECO:0000313" key="2">
    <source>
        <dbReference type="Proteomes" id="UP001059844"/>
    </source>
</evidence>
<protein>
    <submittedName>
        <fullName evidence="1">Uncharacterized protein</fullName>
    </submittedName>
</protein>
<keyword evidence="2" id="KW-1185">Reference proteome</keyword>
<dbReference type="RefSeq" id="WP_256549857.1">
    <property type="nucleotide sequence ID" value="NZ_CP101751.1"/>
</dbReference>
<reference evidence="1" key="1">
    <citation type="submission" date="2022-07" db="EMBL/GenBank/DDBJ databases">
        <title>Isolation, identification, and degradation of a PFOSA degrading strain from sewage treatment plant.</title>
        <authorList>
            <person name="Zhang L."/>
            <person name="Huo Y."/>
        </authorList>
    </citation>
    <scope>NUCLEOTIDE SEQUENCE</scope>
    <source>
        <strain evidence="1">C1</strain>
    </source>
</reference>
<organism evidence="1 2">
    <name type="scientific">Flavobacterium cerinum</name>
    <dbReference type="NCBI Taxonomy" id="2502784"/>
    <lineage>
        <taxon>Bacteria</taxon>
        <taxon>Pseudomonadati</taxon>
        <taxon>Bacteroidota</taxon>
        <taxon>Flavobacteriia</taxon>
        <taxon>Flavobacteriales</taxon>
        <taxon>Flavobacteriaceae</taxon>
        <taxon>Flavobacterium</taxon>
    </lineage>
</organism>
<proteinExistence type="predicted"/>
<dbReference type="EMBL" id="CP101751">
    <property type="protein sequence ID" value="UUC44187.1"/>
    <property type="molecule type" value="Genomic_DNA"/>
</dbReference>
<accession>A0ABY5IMY2</accession>
<gene>
    <name evidence="1" type="ORF">NOX80_11135</name>
</gene>
<name>A0ABY5IMY2_9FLAO</name>
<evidence type="ECO:0000313" key="1">
    <source>
        <dbReference type="EMBL" id="UUC44187.1"/>
    </source>
</evidence>
<sequence length="197" mass="23002">MKNGDIKFQDKKFDVNWKNYQSTGKRHLVNILIRDHFSNCFYAEIHAIDLVPSIGDFLFNAWREKDHFEFCGIPKNLILGRHIIQQFPEIENLRVNANLNVELAQNGFATGIRSVRDWENNIRYYSSFRNLKSLDDFQDNVEIICRALNLSESGKTEANLKKWMNNAPRGTVINDKQVFESLFEQTKDKGNTIESKL</sequence>
<dbReference type="Proteomes" id="UP001059844">
    <property type="component" value="Chromosome"/>
</dbReference>